<dbReference type="OrthoDB" id="9795624at2"/>
<evidence type="ECO:0000313" key="2">
    <source>
        <dbReference type="Proteomes" id="UP000480185"/>
    </source>
</evidence>
<dbReference type="InterPro" id="IPR029052">
    <property type="entry name" value="Metallo-depent_PP-like"/>
</dbReference>
<dbReference type="SUPFAM" id="SSF56300">
    <property type="entry name" value="Metallo-dependent phosphatases"/>
    <property type="match status" value="1"/>
</dbReference>
<dbReference type="PANTHER" id="PTHR37031">
    <property type="entry name" value="METALLOPHOSPHATASE BINDING DOMAIN PROTEIN"/>
    <property type="match status" value="1"/>
</dbReference>
<proteinExistence type="predicted"/>
<dbReference type="Gene3D" id="3.60.21.70">
    <property type="entry name" value="PhoD-like phosphatase"/>
    <property type="match status" value="1"/>
</dbReference>
<dbReference type="Proteomes" id="UP000480185">
    <property type="component" value="Unassembled WGS sequence"/>
</dbReference>
<reference evidence="1 2" key="1">
    <citation type="submission" date="2019-11" db="EMBL/GenBank/DDBJ databases">
        <authorList>
            <person name="Li J."/>
        </authorList>
    </citation>
    <scope>NUCLEOTIDE SEQUENCE [LARGE SCALE GENOMIC DNA]</scope>
    <source>
        <strain evidence="1 2">J4</strain>
    </source>
</reference>
<gene>
    <name evidence="1" type="ORF">GH754_08395</name>
</gene>
<comment type="caution">
    <text evidence="1">The sequence shown here is derived from an EMBL/GenBank/DDBJ whole genome shotgun (WGS) entry which is preliminary data.</text>
</comment>
<dbReference type="RefSeq" id="WP_153728255.1">
    <property type="nucleotide sequence ID" value="NZ_WJNH01000004.1"/>
</dbReference>
<accession>A0A6G1X5Y0</accession>
<dbReference type="InterPro" id="IPR038607">
    <property type="entry name" value="PhoD-like_sf"/>
</dbReference>
<dbReference type="PANTHER" id="PTHR37031:SF2">
    <property type="entry name" value="PHOD-LIKE PHOSPHATASE METALLOPHOSPHATASE DOMAIN-CONTAINING PROTEIN"/>
    <property type="match status" value="1"/>
</dbReference>
<name>A0A6G1X5Y0_9BACI</name>
<keyword evidence="2" id="KW-1185">Reference proteome</keyword>
<sequence length="699" mass="81443">MMTLPNILLGPIIRRVSLEEVYIWIATSKRFNIEAEVYHVNQSGENETTYKPVSNKSKPTTIQAGAHLFFHLIKVSPAGRSFPTDTLLGYNLFFTEYGSWLDLGDFQLLSHENPNSIVYGDLDYPTFIIPHENPTNILYGSCRKPHSEGEDTLVGADIKLQQTHLHLEDRPNTLFMMGDQIYADDVAGPLFPVITSWAKELMGRKREEKLTKVDPRLVKSPFHSAIDKLNGRQYITEKFCKFTSGKADNHLFRFHEYVAMYLFMFGTPLCEIRDEKDSFPSFEQLLIQNQVYFIFSGYGNHSNERIKELEETELRYEEQLKAIRLYAKNLPRIRRVLANTPTYMIFDDHDITDDWNLSLEWKNNVKKSPLGRHVVANGLSAYFLFQGWGNDPDSFDHYFIDTVSDYFKNFSSNSHTYTNWINLLWEFHTWHFTAPTKPKSLFLDTRTMRKYELDPQPIQIEGTFKEMVRAPQMIDEKGWKDVNNRLANSGWNRGEPLILVSPSPVYGVGLIENLLQGYMYPLRSLGLPVRFNLDFEGWSYNEKGFHRLIQQISQWNPNPCYILSGDVHYGTALKSFIRTRTGQKNTLYQFTSSPIQNISFSGLWGFLIKRAVWFKSLKRKQNTIYRAYDQHEDVYVNELPSSDAKTLKWREKMDYLRLENGSVMETDNHMGLLSVQGDKVDSCFIKYNGKQKREIKHLM</sequence>
<evidence type="ECO:0000313" key="1">
    <source>
        <dbReference type="EMBL" id="MRG86347.1"/>
    </source>
</evidence>
<evidence type="ECO:0008006" key="3">
    <source>
        <dbReference type="Google" id="ProtNLM"/>
    </source>
</evidence>
<dbReference type="EMBL" id="WJNH01000004">
    <property type="protein sequence ID" value="MRG86347.1"/>
    <property type="molecule type" value="Genomic_DNA"/>
</dbReference>
<organism evidence="1 2">
    <name type="scientific">Salinibacillus xinjiangensis</name>
    <dbReference type="NCBI Taxonomy" id="1229268"/>
    <lineage>
        <taxon>Bacteria</taxon>
        <taxon>Bacillati</taxon>
        <taxon>Bacillota</taxon>
        <taxon>Bacilli</taxon>
        <taxon>Bacillales</taxon>
        <taxon>Bacillaceae</taxon>
        <taxon>Salinibacillus</taxon>
    </lineage>
</organism>
<protein>
    <recommendedName>
        <fullName evidence="3">PhoD-like phosphatase metallophosphatase domain-containing protein</fullName>
    </recommendedName>
</protein>
<dbReference type="AlphaFoldDB" id="A0A6G1X5Y0"/>